<reference evidence="1 2" key="1">
    <citation type="submission" date="2022-01" db="EMBL/GenBank/DDBJ databases">
        <authorList>
            <person name="Xiong W."/>
            <person name="Schranz E."/>
        </authorList>
    </citation>
    <scope>NUCLEOTIDE SEQUENCE [LARGE SCALE GENOMIC DNA]</scope>
</reference>
<sequence>MERSATRGLSSGFYEAEVTEEMVECREGRWGERFKGSVGGTDERRRGVRGWGCYIDQKQKDNQLRKKGVWLFVVHRKVDREGKRIKKKKVFMFFLLIVHDQKMIECV</sequence>
<keyword evidence="2" id="KW-1185">Reference proteome</keyword>
<evidence type="ECO:0000313" key="1">
    <source>
        <dbReference type="EMBL" id="CAH1442348.1"/>
    </source>
</evidence>
<dbReference type="EMBL" id="CAKMRJ010005412">
    <property type="protein sequence ID" value="CAH1442348.1"/>
    <property type="molecule type" value="Genomic_DNA"/>
</dbReference>
<protein>
    <submittedName>
        <fullName evidence="1">Uncharacterized protein</fullName>
    </submittedName>
</protein>
<gene>
    <name evidence="1" type="ORF">LVIROSA_LOCUS28341</name>
</gene>
<proteinExistence type="predicted"/>
<evidence type="ECO:0000313" key="2">
    <source>
        <dbReference type="Proteomes" id="UP001157418"/>
    </source>
</evidence>
<dbReference type="Proteomes" id="UP001157418">
    <property type="component" value="Unassembled WGS sequence"/>
</dbReference>
<comment type="caution">
    <text evidence="1">The sequence shown here is derived from an EMBL/GenBank/DDBJ whole genome shotgun (WGS) entry which is preliminary data.</text>
</comment>
<name>A0AAU9NX52_9ASTR</name>
<dbReference type="AlphaFoldDB" id="A0AAU9NX52"/>
<accession>A0AAU9NX52</accession>
<organism evidence="1 2">
    <name type="scientific">Lactuca virosa</name>
    <dbReference type="NCBI Taxonomy" id="75947"/>
    <lineage>
        <taxon>Eukaryota</taxon>
        <taxon>Viridiplantae</taxon>
        <taxon>Streptophyta</taxon>
        <taxon>Embryophyta</taxon>
        <taxon>Tracheophyta</taxon>
        <taxon>Spermatophyta</taxon>
        <taxon>Magnoliopsida</taxon>
        <taxon>eudicotyledons</taxon>
        <taxon>Gunneridae</taxon>
        <taxon>Pentapetalae</taxon>
        <taxon>asterids</taxon>
        <taxon>campanulids</taxon>
        <taxon>Asterales</taxon>
        <taxon>Asteraceae</taxon>
        <taxon>Cichorioideae</taxon>
        <taxon>Cichorieae</taxon>
        <taxon>Lactucinae</taxon>
        <taxon>Lactuca</taxon>
    </lineage>
</organism>